<evidence type="ECO:0000256" key="1">
    <source>
        <dbReference type="SAM" id="Phobius"/>
    </source>
</evidence>
<feature type="transmembrane region" description="Helical" evidence="1">
    <location>
        <begin position="74"/>
        <end position="95"/>
    </location>
</feature>
<dbReference type="OrthoDB" id="6384283at2"/>
<gene>
    <name evidence="2" type="ORF">Q766_16505</name>
</gene>
<protein>
    <recommendedName>
        <fullName evidence="4">DUF4199 domain-containing protein</fullName>
    </recommendedName>
</protein>
<keyword evidence="1" id="KW-0472">Membrane</keyword>
<sequence>MKKIVLISGLLAGLISVLGFALNVTNVVDFSNGMLVGYASMIIGFSLIFVATVKYRDNYYGGSITFSKAFLIGLYITLIASSVYVVVWLITYYFFIPDYLDKYTQHYLEGLQADGASLKEITDASAEMQGFKEMYKNPFLNALITYTEILPVGLAVSLISAAILQRKRLAL</sequence>
<reference evidence="2 3" key="1">
    <citation type="submission" date="2013-09" db="EMBL/GenBank/DDBJ databases">
        <authorList>
            <person name="Zeng Z."/>
            <person name="Chen C."/>
        </authorList>
    </citation>
    <scope>NUCLEOTIDE SEQUENCE [LARGE SCALE GENOMIC DNA]</scope>
    <source>
        <strain evidence="2 3">WB 4.1-42</strain>
    </source>
</reference>
<dbReference type="Pfam" id="PF13858">
    <property type="entry name" value="DUF4199"/>
    <property type="match status" value="1"/>
</dbReference>
<keyword evidence="1" id="KW-1133">Transmembrane helix</keyword>
<dbReference type="RefSeq" id="WP_026993289.1">
    <property type="nucleotide sequence ID" value="NZ_JRLY01000016.1"/>
</dbReference>
<proteinExistence type="predicted"/>
<feature type="transmembrane region" description="Helical" evidence="1">
    <location>
        <begin position="143"/>
        <end position="164"/>
    </location>
</feature>
<dbReference type="InterPro" id="IPR025250">
    <property type="entry name" value="DUF4199"/>
</dbReference>
<keyword evidence="1" id="KW-0812">Transmembrane</keyword>
<name>A0A0A2MG30_9FLAO</name>
<evidence type="ECO:0008006" key="4">
    <source>
        <dbReference type="Google" id="ProtNLM"/>
    </source>
</evidence>
<evidence type="ECO:0000313" key="2">
    <source>
        <dbReference type="EMBL" id="KGO91632.1"/>
    </source>
</evidence>
<evidence type="ECO:0000313" key="3">
    <source>
        <dbReference type="Proteomes" id="UP000030111"/>
    </source>
</evidence>
<dbReference type="EMBL" id="JRLY01000016">
    <property type="protein sequence ID" value="KGO91632.1"/>
    <property type="molecule type" value="Genomic_DNA"/>
</dbReference>
<organism evidence="2 3">
    <name type="scientific">Flavobacterium subsaxonicum WB 4.1-42 = DSM 21790</name>
    <dbReference type="NCBI Taxonomy" id="1121898"/>
    <lineage>
        <taxon>Bacteria</taxon>
        <taxon>Pseudomonadati</taxon>
        <taxon>Bacteroidota</taxon>
        <taxon>Flavobacteriia</taxon>
        <taxon>Flavobacteriales</taxon>
        <taxon>Flavobacteriaceae</taxon>
        <taxon>Flavobacterium</taxon>
    </lineage>
</organism>
<dbReference type="Proteomes" id="UP000030111">
    <property type="component" value="Unassembled WGS sequence"/>
</dbReference>
<comment type="caution">
    <text evidence="2">The sequence shown here is derived from an EMBL/GenBank/DDBJ whole genome shotgun (WGS) entry which is preliminary data.</text>
</comment>
<dbReference type="eggNOG" id="ENOG5032W8V">
    <property type="taxonomic scope" value="Bacteria"/>
</dbReference>
<dbReference type="AlphaFoldDB" id="A0A0A2MG30"/>
<feature type="transmembrane region" description="Helical" evidence="1">
    <location>
        <begin position="35"/>
        <end position="53"/>
    </location>
</feature>
<keyword evidence="3" id="KW-1185">Reference proteome</keyword>
<dbReference type="STRING" id="1121898.GCA_000422725_03181"/>
<accession>A0A0A2MG30</accession>